<dbReference type="PANTHER" id="PTHR23024:SF492">
    <property type="entry name" value="GIBBERELLIN RECEPTOR GID1C"/>
    <property type="match status" value="1"/>
</dbReference>
<dbReference type="InterPro" id="IPR033140">
    <property type="entry name" value="Lipase_GDXG_put_SER_AS"/>
</dbReference>
<dbReference type="InterPro" id="IPR013094">
    <property type="entry name" value="AB_hydrolase_3"/>
</dbReference>
<dbReference type="InterPro" id="IPR002168">
    <property type="entry name" value="Lipase_GDXG_HIS_AS"/>
</dbReference>
<evidence type="ECO:0000259" key="5">
    <source>
        <dbReference type="Pfam" id="PF07859"/>
    </source>
</evidence>
<feature type="compositionally biased region" description="Low complexity" evidence="4">
    <location>
        <begin position="65"/>
        <end position="74"/>
    </location>
</feature>
<dbReference type="GO" id="GO:0005634">
    <property type="term" value="C:nucleus"/>
    <property type="evidence" value="ECO:0007669"/>
    <property type="project" value="TreeGrafter"/>
</dbReference>
<dbReference type="InterPro" id="IPR029058">
    <property type="entry name" value="AB_hydrolase_fold"/>
</dbReference>
<dbReference type="SUPFAM" id="SSF53474">
    <property type="entry name" value="alpha/beta-Hydrolases"/>
    <property type="match status" value="1"/>
</dbReference>
<comment type="caution">
    <text evidence="6">The sequence shown here is derived from an EMBL/GenBank/DDBJ whole genome shotgun (WGS) entry which is preliminary data.</text>
</comment>
<dbReference type="GO" id="GO:0009939">
    <property type="term" value="P:positive regulation of gibberellic acid mediated signaling pathway"/>
    <property type="evidence" value="ECO:0007669"/>
    <property type="project" value="TreeGrafter"/>
</dbReference>
<evidence type="ECO:0000256" key="4">
    <source>
        <dbReference type="SAM" id="MobiDB-lite"/>
    </source>
</evidence>
<reference evidence="6" key="1">
    <citation type="submission" date="2020-07" db="EMBL/GenBank/DDBJ databases">
        <title>Genome sequence and genetic diversity analysis of an under-domesticated orphan crop, white fonio (Digitaria exilis).</title>
        <authorList>
            <person name="Bennetzen J.L."/>
            <person name="Chen S."/>
            <person name="Ma X."/>
            <person name="Wang X."/>
            <person name="Yssel A.E.J."/>
            <person name="Chaluvadi S.R."/>
            <person name="Johnson M."/>
            <person name="Gangashetty P."/>
            <person name="Hamidou F."/>
            <person name="Sanogo M.D."/>
            <person name="Zwaenepoel A."/>
            <person name="Wallace J."/>
            <person name="Van De Peer Y."/>
            <person name="Van Deynze A."/>
        </authorList>
    </citation>
    <scope>NUCLEOTIDE SEQUENCE</scope>
    <source>
        <tissue evidence="6">Leaves</tissue>
    </source>
</reference>
<organism evidence="6 7">
    <name type="scientific">Digitaria exilis</name>
    <dbReference type="NCBI Taxonomy" id="1010633"/>
    <lineage>
        <taxon>Eukaryota</taxon>
        <taxon>Viridiplantae</taxon>
        <taxon>Streptophyta</taxon>
        <taxon>Embryophyta</taxon>
        <taxon>Tracheophyta</taxon>
        <taxon>Spermatophyta</taxon>
        <taxon>Magnoliopsida</taxon>
        <taxon>Liliopsida</taxon>
        <taxon>Poales</taxon>
        <taxon>Poaceae</taxon>
        <taxon>PACMAD clade</taxon>
        <taxon>Panicoideae</taxon>
        <taxon>Panicodae</taxon>
        <taxon>Paniceae</taxon>
        <taxon>Anthephorinae</taxon>
        <taxon>Digitaria</taxon>
    </lineage>
</organism>
<feature type="domain" description="Alpha/beta hydrolase fold-3" evidence="5">
    <location>
        <begin position="418"/>
        <end position="631"/>
    </location>
</feature>
<proteinExistence type="inferred from homology"/>
<dbReference type="InterPro" id="IPR050466">
    <property type="entry name" value="Carboxylest/Gibb_receptor"/>
</dbReference>
<dbReference type="PROSITE" id="PS01174">
    <property type="entry name" value="LIPASE_GDXG_SER"/>
    <property type="match status" value="1"/>
</dbReference>
<dbReference type="GO" id="GO:0048444">
    <property type="term" value="P:floral organ morphogenesis"/>
    <property type="evidence" value="ECO:0007669"/>
    <property type="project" value="TreeGrafter"/>
</dbReference>
<name>A0A835KQE6_9POAL</name>
<evidence type="ECO:0000256" key="2">
    <source>
        <dbReference type="ARBA" id="ARBA00022801"/>
    </source>
</evidence>
<feature type="region of interest" description="Disordered" evidence="4">
    <location>
        <begin position="65"/>
        <end position="107"/>
    </location>
</feature>
<dbReference type="PANTHER" id="PTHR23024">
    <property type="entry name" value="ARYLACETAMIDE DEACETYLASE"/>
    <property type="match status" value="1"/>
</dbReference>
<evidence type="ECO:0000256" key="1">
    <source>
        <dbReference type="ARBA" id="ARBA00010515"/>
    </source>
</evidence>
<accession>A0A835KQE6</accession>
<gene>
    <name evidence="6" type="ORF">HU200_008153</name>
</gene>
<evidence type="ECO:0000313" key="7">
    <source>
        <dbReference type="Proteomes" id="UP000636709"/>
    </source>
</evidence>
<feature type="region of interest" description="Disordered" evidence="4">
    <location>
        <begin position="1"/>
        <end position="45"/>
    </location>
</feature>
<sequence length="654" mass="71810">MRPADGPTPTYYDQPMEDDDDGGDGGKGKRARKEKKSRRGEWGLGACGARTPRGFYFLSRPVLSSPPSIRLRPTLLPPPPSCSPPSLRPPCASLSHTPPTTAAQPPSLARAATVLSFAQRPPRLSSYCRRSRGGGVGGAGDLDWEAERRGWGCSPEEIAARVARLKRDRLALEELPLPPGGEILQLRLKPPRRPPTAMAGSDEVNRNEVQVSARPCRQPPPSPFLGASLPALSRFGMCPAILASGSRLGFAFRGRPAGVLVWAPDLRRGLGPALAGDFPVNRCLSFPFGLNPNFIPFSLAPVIAARIGLLTHARKQQRNRRGGSRCATVPIQTLLLISNFKVNYNRYRRADGTFDRYTDEFADRRDGVSSFDYVIDGRLEVRIYRPVADDAAAGAAAVTLTILDFLTGVPSPDPFPVILFFHGGSFAHSSSSTLIYDSLCRRFVKLSNGVVLSVNYRRAPEHRYPCAYEDGWTALQWALSQPFLRSGNDAQPRVFLSGDSSGGNIAHHVAVRAADAGIKIYGNILLNAMFGGTERTDSERRLDGKYFVTLKDRDWYWKAYLPEDADRDHPACNPFGPNGRRLRGLPFAKSLIIVAGLDLTCDRQLAYVEGLREDGHDVKLVYRERATIGFYLIANTDDFHAVMEEIADFLQANL</sequence>
<dbReference type="GO" id="GO:0005737">
    <property type="term" value="C:cytoplasm"/>
    <property type="evidence" value="ECO:0007669"/>
    <property type="project" value="TreeGrafter"/>
</dbReference>
<feature type="compositionally biased region" description="Pro residues" evidence="4">
    <location>
        <begin position="75"/>
        <end position="88"/>
    </location>
</feature>
<keyword evidence="2" id="KW-0378">Hydrolase</keyword>
<comment type="similarity">
    <text evidence="1">Belongs to the 'GDXG' lipolytic enzyme family.</text>
</comment>
<dbReference type="Gene3D" id="3.40.50.1820">
    <property type="entry name" value="alpha/beta hydrolase"/>
    <property type="match status" value="1"/>
</dbReference>
<dbReference type="GO" id="GO:0010325">
    <property type="term" value="P:raffinose family oligosaccharide biosynthetic process"/>
    <property type="evidence" value="ECO:0007669"/>
    <property type="project" value="TreeGrafter"/>
</dbReference>
<dbReference type="Proteomes" id="UP000636709">
    <property type="component" value="Unassembled WGS sequence"/>
</dbReference>
<evidence type="ECO:0000256" key="3">
    <source>
        <dbReference type="PROSITE-ProRule" id="PRU10038"/>
    </source>
</evidence>
<dbReference type="GO" id="GO:0010331">
    <property type="term" value="F:gibberellin binding"/>
    <property type="evidence" value="ECO:0007669"/>
    <property type="project" value="TreeGrafter"/>
</dbReference>
<dbReference type="Pfam" id="PF07859">
    <property type="entry name" value="Abhydrolase_3"/>
    <property type="match status" value="1"/>
</dbReference>
<feature type="region of interest" description="Disordered" evidence="4">
    <location>
        <begin position="183"/>
        <end position="207"/>
    </location>
</feature>
<dbReference type="PROSITE" id="PS01173">
    <property type="entry name" value="LIPASE_GDXG_HIS"/>
    <property type="match status" value="1"/>
</dbReference>
<keyword evidence="7" id="KW-1185">Reference proteome</keyword>
<feature type="compositionally biased region" description="Basic residues" evidence="4">
    <location>
        <begin position="28"/>
        <end position="38"/>
    </location>
</feature>
<dbReference type="AlphaFoldDB" id="A0A835KQE6"/>
<protein>
    <recommendedName>
        <fullName evidence="5">Alpha/beta hydrolase fold-3 domain-containing protein</fullName>
    </recommendedName>
</protein>
<evidence type="ECO:0000313" key="6">
    <source>
        <dbReference type="EMBL" id="KAF8765658.1"/>
    </source>
</evidence>
<dbReference type="OrthoDB" id="408631at2759"/>
<dbReference type="EMBL" id="JACEFO010000544">
    <property type="protein sequence ID" value="KAF8765658.1"/>
    <property type="molecule type" value="Genomic_DNA"/>
</dbReference>
<feature type="active site" evidence="3">
    <location>
        <position position="500"/>
    </location>
</feature>
<dbReference type="GO" id="GO:0016787">
    <property type="term" value="F:hydrolase activity"/>
    <property type="evidence" value="ECO:0007669"/>
    <property type="project" value="UniProtKB-KW"/>
</dbReference>